<keyword evidence="2" id="KW-0732">Signal</keyword>
<accession>A0A068NLH5</accession>
<feature type="compositionally biased region" description="Basic residues" evidence="1">
    <location>
        <begin position="204"/>
        <end position="217"/>
    </location>
</feature>
<dbReference type="Proteomes" id="UP000027982">
    <property type="component" value="Chromosome"/>
</dbReference>
<dbReference type="HOGENOM" id="CLU_1270734_0_0_0"/>
<proteinExistence type="predicted"/>
<feature type="chain" id="PRO_5001651786" description="DUF4252 domain-containing protein" evidence="2">
    <location>
        <begin position="20"/>
        <end position="217"/>
    </location>
</feature>
<feature type="region of interest" description="Disordered" evidence="1">
    <location>
        <begin position="194"/>
        <end position="217"/>
    </location>
</feature>
<dbReference type="STRING" id="661478.OP10G_0904"/>
<sequence>MRRLILSLTLLTIIPPAFAQSSASKPLLITLPEGAEVTMEVDARDDDILAFIKQALGASSSTPASKVSVPKGAADPLKKLGLNLEDVSGILRKIHQVHVITYHTNDQTDGMRFQEPIFTRAGYRRMVFSASEDNKMLFMRSPAGGLAIVVVNGNDVTVGRTDGMIDMALAGRFANVALTQLMAGTVGKSQATYLQPKPATAAKPAKKPNQRKKPAKS</sequence>
<gene>
    <name evidence="3" type="ORF">OP10G_0904</name>
</gene>
<evidence type="ECO:0000256" key="2">
    <source>
        <dbReference type="SAM" id="SignalP"/>
    </source>
</evidence>
<feature type="signal peptide" evidence="2">
    <location>
        <begin position="1"/>
        <end position="19"/>
    </location>
</feature>
<evidence type="ECO:0000313" key="4">
    <source>
        <dbReference type="Proteomes" id="UP000027982"/>
    </source>
</evidence>
<dbReference type="AlphaFoldDB" id="A0A068NLH5"/>
<evidence type="ECO:0000313" key="3">
    <source>
        <dbReference type="EMBL" id="AIE84272.1"/>
    </source>
</evidence>
<evidence type="ECO:0000256" key="1">
    <source>
        <dbReference type="SAM" id="MobiDB-lite"/>
    </source>
</evidence>
<protein>
    <recommendedName>
        <fullName evidence="5">DUF4252 domain-containing protein</fullName>
    </recommendedName>
</protein>
<keyword evidence="4" id="KW-1185">Reference proteome</keyword>
<dbReference type="KEGG" id="fgi:OP10G_0904"/>
<dbReference type="RefSeq" id="WP_025227084.1">
    <property type="nucleotide sequence ID" value="NZ_CP007139.1"/>
</dbReference>
<dbReference type="EMBL" id="CP007139">
    <property type="protein sequence ID" value="AIE84272.1"/>
    <property type="molecule type" value="Genomic_DNA"/>
</dbReference>
<reference evidence="3 4" key="1">
    <citation type="journal article" date="2014" name="PLoS ONE">
        <title>The first complete genome sequence of the class fimbriimonadia in the phylum armatimonadetes.</title>
        <authorList>
            <person name="Hu Z.Y."/>
            <person name="Wang Y.Z."/>
            <person name="Im W.T."/>
            <person name="Wang S.Y."/>
            <person name="Zhao G.P."/>
            <person name="Zheng H.J."/>
            <person name="Quan Z.X."/>
        </authorList>
    </citation>
    <scope>NUCLEOTIDE SEQUENCE [LARGE SCALE GENOMIC DNA]</scope>
    <source>
        <strain evidence="3">Gsoil 348</strain>
    </source>
</reference>
<evidence type="ECO:0008006" key="5">
    <source>
        <dbReference type="Google" id="ProtNLM"/>
    </source>
</evidence>
<name>A0A068NLH5_FIMGI</name>
<organism evidence="3 4">
    <name type="scientific">Fimbriimonas ginsengisoli Gsoil 348</name>
    <dbReference type="NCBI Taxonomy" id="661478"/>
    <lineage>
        <taxon>Bacteria</taxon>
        <taxon>Bacillati</taxon>
        <taxon>Armatimonadota</taxon>
        <taxon>Fimbriimonadia</taxon>
        <taxon>Fimbriimonadales</taxon>
        <taxon>Fimbriimonadaceae</taxon>
        <taxon>Fimbriimonas</taxon>
    </lineage>
</organism>